<keyword evidence="1" id="KW-0732">Signal</keyword>
<dbReference type="RefSeq" id="WP_245929865.1">
    <property type="nucleotide sequence ID" value="NZ_PVZC01000001.1"/>
</dbReference>
<evidence type="ECO:0000256" key="1">
    <source>
        <dbReference type="SAM" id="SignalP"/>
    </source>
</evidence>
<comment type="caution">
    <text evidence="2">The sequence shown here is derived from an EMBL/GenBank/DDBJ whole genome shotgun (WGS) entry which is preliminary data.</text>
</comment>
<reference evidence="2 3" key="1">
    <citation type="submission" date="2018-03" db="EMBL/GenBank/DDBJ databases">
        <title>Genomic Encyclopedia of Archaeal and Bacterial Type Strains, Phase II (KMG-II): from individual species to whole genera.</title>
        <authorList>
            <person name="Goeker M."/>
        </authorList>
    </citation>
    <scope>NUCLEOTIDE SEQUENCE [LARGE SCALE GENOMIC DNA]</scope>
    <source>
        <strain evidence="2 3">DSM 45601</strain>
    </source>
</reference>
<accession>A0A2T0QEK2</accession>
<keyword evidence="3" id="KW-1185">Reference proteome</keyword>
<evidence type="ECO:0008006" key="4">
    <source>
        <dbReference type="Google" id="ProtNLM"/>
    </source>
</evidence>
<dbReference type="EMBL" id="PVZC01000001">
    <property type="protein sequence ID" value="PRY02374.1"/>
    <property type="molecule type" value="Genomic_DNA"/>
</dbReference>
<dbReference type="Proteomes" id="UP000237846">
    <property type="component" value="Unassembled WGS sequence"/>
</dbReference>
<feature type="signal peptide" evidence="1">
    <location>
        <begin position="1"/>
        <end position="27"/>
    </location>
</feature>
<organism evidence="2 3">
    <name type="scientific">Allonocardiopsis opalescens</name>
    <dbReference type="NCBI Taxonomy" id="1144618"/>
    <lineage>
        <taxon>Bacteria</taxon>
        <taxon>Bacillati</taxon>
        <taxon>Actinomycetota</taxon>
        <taxon>Actinomycetes</taxon>
        <taxon>Streptosporangiales</taxon>
        <taxon>Allonocardiopsis</taxon>
    </lineage>
</organism>
<evidence type="ECO:0000313" key="3">
    <source>
        <dbReference type="Proteomes" id="UP000237846"/>
    </source>
</evidence>
<sequence>MKSFSFAAAAFGAAIAMAVIGAGPAGASTGEVIVFTTEAEQLVTHRDLPSGSCHRLPATAHVLVNRSDSDLFIHANPSCMGPGVRVAPDRGWHAPPSGLFSFSVA</sequence>
<evidence type="ECO:0000313" key="2">
    <source>
        <dbReference type="EMBL" id="PRY02374.1"/>
    </source>
</evidence>
<dbReference type="AlphaFoldDB" id="A0A2T0QEK2"/>
<protein>
    <recommendedName>
        <fullName evidence="4">Plastocyanin</fullName>
    </recommendedName>
</protein>
<proteinExistence type="predicted"/>
<feature type="chain" id="PRO_5015691493" description="Plastocyanin" evidence="1">
    <location>
        <begin position="28"/>
        <end position="105"/>
    </location>
</feature>
<gene>
    <name evidence="2" type="ORF">CLV72_101976</name>
</gene>
<name>A0A2T0QEK2_9ACTN</name>